<feature type="region of interest" description="Disordered" evidence="1">
    <location>
        <begin position="271"/>
        <end position="339"/>
    </location>
</feature>
<dbReference type="Pfam" id="PF07863">
    <property type="entry name" value="CtnDOT_TraJ"/>
    <property type="match status" value="1"/>
</dbReference>
<evidence type="ECO:0000256" key="2">
    <source>
        <dbReference type="SAM" id="Phobius"/>
    </source>
</evidence>
<gene>
    <name evidence="4" type="ORF">LEA_05107</name>
</gene>
<feature type="transmembrane region" description="Helical" evidence="2">
    <location>
        <begin position="164"/>
        <end position="188"/>
    </location>
</feature>
<feature type="transmembrane region" description="Helical" evidence="2">
    <location>
        <begin position="87"/>
        <end position="108"/>
    </location>
</feature>
<dbReference type="AlphaFoldDB" id="K1U6J3"/>
<protein>
    <submittedName>
        <fullName evidence="4">Conjugative transposon TraJ protein</fullName>
    </submittedName>
</protein>
<evidence type="ECO:0000259" key="3">
    <source>
        <dbReference type="Pfam" id="PF07863"/>
    </source>
</evidence>
<feature type="transmembrane region" description="Helical" evidence="2">
    <location>
        <begin position="61"/>
        <end position="81"/>
    </location>
</feature>
<proteinExistence type="predicted"/>
<keyword evidence="2" id="KW-1133">Transmembrane helix</keyword>
<evidence type="ECO:0000256" key="1">
    <source>
        <dbReference type="SAM" id="MobiDB-lite"/>
    </source>
</evidence>
<feature type="compositionally biased region" description="Low complexity" evidence="1">
    <location>
        <begin position="328"/>
        <end position="339"/>
    </location>
</feature>
<keyword evidence="2" id="KW-0812">Transmembrane</keyword>
<dbReference type="InterPro" id="IPR012424">
    <property type="entry name" value="Conjugative_transposon_TraJ_C"/>
</dbReference>
<feature type="domain" description="Conjugative transposon TraJ C-terminal" evidence="3">
    <location>
        <begin position="48"/>
        <end position="242"/>
    </location>
</feature>
<evidence type="ECO:0000313" key="4">
    <source>
        <dbReference type="EMBL" id="EKC75619.1"/>
    </source>
</evidence>
<feature type="transmembrane region" description="Helical" evidence="2">
    <location>
        <begin position="120"/>
        <end position="144"/>
    </location>
</feature>
<feature type="compositionally biased region" description="Low complexity" evidence="1">
    <location>
        <begin position="290"/>
        <end position="311"/>
    </location>
</feature>
<comment type="caution">
    <text evidence="4">The sequence shown here is derived from an EMBL/GenBank/DDBJ whole genome shotgun (WGS) entry which is preliminary data.</text>
</comment>
<organism evidence="4">
    <name type="scientific">human gut metagenome</name>
    <dbReference type="NCBI Taxonomy" id="408170"/>
    <lineage>
        <taxon>unclassified sequences</taxon>
        <taxon>metagenomes</taxon>
        <taxon>organismal metagenomes</taxon>
    </lineage>
</organism>
<keyword evidence="2" id="KW-0472">Membrane</keyword>
<name>K1U6J3_9ZZZZ</name>
<accession>K1U6J3</accession>
<sequence length="339" mass="37426">MAAGVCTPRNRRAASGFRAESYYTEDEEKERELQALGIDEQSQQALDRMQSERKSWSIKGMILKALTAIMELFFAAAGVILDVLRTFYLIVLSLLGPIAFAISIFDGFQNTLVQWFSKYISIYLWLPISDLFSAIIARLQTLSLQHDAEMMAQDYNWYFDMSNSINLIFILVAICGYLCIPSIASWVVQANGFSSYNRTISRATSLVSGGAGWITGKVWAGTKSTVGAAGKGLASAARLILQKVSHHGIQIIVEHRNLLPATAPLRTRLRRNLRRGNHTRPSASRMPLPSGSARRSTSSTTAARSWSPSRRTLPKTVPSRPASMCGVSTNSSSRSRPTR</sequence>
<feature type="non-terminal residue" evidence="4">
    <location>
        <position position="339"/>
    </location>
</feature>
<reference evidence="4" key="1">
    <citation type="journal article" date="2013" name="Environ. Microbiol.">
        <title>Microbiota from the distal guts of lean and obese adolescents exhibit partial functional redundancy besides clear differences in community structure.</title>
        <authorList>
            <person name="Ferrer M."/>
            <person name="Ruiz A."/>
            <person name="Lanza F."/>
            <person name="Haange S.B."/>
            <person name="Oberbach A."/>
            <person name="Till H."/>
            <person name="Bargiela R."/>
            <person name="Campoy C."/>
            <person name="Segura M.T."/>
            <person name="Richter M."/>
            <person name="von Bergen M."/>
            <person name="Seifert J."/>
            <person name="Suarez A."/>
        </authorList>
    </citation>
    <scope>NUCLEOTIDE SEQUENCE</scope>
</reference>
<dbReference type="EMBL" id="AJWY01003345">
    <property type="protein sequence ID" value="EKC75619.1"/>
    <property type="molecule type" value="Genomic_DNA"/>
</dbReference>